<dbReference type="Proteomes" id="UP000053342">
    <property type="component" value="Unassembled WGS sequence"/>
</dbReference>
<reference evidence="2 3" key="1">
    <citation type="submission" date="2015-01" db="EMBL/GenBank/DDBJ databases">
        <title>The Genome Sequence of Exophiala oligosperma CBS72588.</title>
        <authorList>
            <consortium name="The Broad Institute Genomics Platform"/>
            <person name="Cuomo C."/>
            <person name="de Hoog S."/>
            <person name="Gorbushina A."/>
            <person name="Stielow B."/>
            <person name="Teixiera M."/>
            <person name="Abouelleil A."/>
            <person name="Chapman S.B."/>
            <person name="Priest M."/>
            <person name="Young S.K."/>
            <person name="Wortman J."/>
            <person name="Nusbaum C."/>
            <person name="Birren B."/>
        </authorList>
    </citation>
    <scope>NUCLEOTIDE SEQUENCE [LARGE SCALE GENOMIC DNA]</scope>
    <source>
        <strain evidence="2 3">CBS 72588</strain>
    </source>
</reference>
<organism evidence="2 3">
    <name type="scientific">Exophiala oligosperma</name>
    <dbReference type="NCBI Taxonomy" id="215243"/>
    <lineage>
        <taxon>Eukaryota</taxon>
        <taxon>Fungi</taxon>
        <taxon>Dikarya</taxon>
        <taxon>Ascomycota</taxon>
        <taxon>Pezizomycotina</taxon>
        <taxon>Eurotiomycetes</taxon>
        <taxon>Chaetothyriomycetidae</taxon>
        <taxon>Chaetothyriales</taxon>
        <taxon>Herpotrichiellaceae</taxon>
        <taxon>Exophiala</taxon>
    </lineage>
</organism>
<accession>A0A0D2BJI9</accession>
<dbReference type="STRING" id="215243.A0A0D2BJI9"/>
<feature type="compositionally biased region" description="Acidic residues" evidence="1">
    <location>
        <begin position="430"/>
        <end position="456"/>
    </location>
</feature>
<evidence type="ECO:0000256" key="1">
    <source>
        <dbReference type="SAM" id="MobiDB-lite"/>
    </source>
</evidence>
<dbReference type="Gene3D" id="3.80.10.10">
    <property type="entry name" value="Ribonuclease Inhibitor"/>
    <property type="match status" value="1"/>
</dbReference>
<dbReference type="RefSeq" id="XP_016257773.1">
    <property type="nucleotide sequence ID" value="XM_016411732.1"/>
</dbReference>
<dbReference type="OrthoDB" id="3945550at2759"/>
<dbReference type="HOGENOM" id="CLU_460807_0_0_1"/>
<gene>
    <name evidence="2" type="ORF">PV06_10203</name>
</gene>
<dbReference type="EMBL" id="KN847343">
    <property type="protein sequence ID" value="KIW37557.1"/>
    <property type="molecule type" value="Genomic_DNA"/>
</dbReference>
<name>A0A0D2BJI9_9EURO</name>
<dbReference type="SUPFAM" id="SSF52047">
    <property type="entry name" value="RNI-like"/>
    <property type="match status" value="1"/>
</dbReference>
<sequence length="580" mass="66340">MPSIRILDLNVEILADIFQIVNDESPRTTSAIAQVNKTFNFAVELVRYRRETLKWSSGLVKFVDDFDRPVELLSPDRLRGLRHLTISKGDFPFEDIHDGPATTHLIELLDATSNLKSLTYKTGNYPPSDLIRAIQKRHPRTDLKVYIDAEEASQICESQSLCLAQSRVTEFTMEIPKTYLGRDNRHQEFEHMISTAKHLRSASLTSFNIHTSRMRKWQAGTDSTSGRKRNTSLRQFCLDGWPVSADTLEYWSQFIDLSRLETLSCTRGPLHTSYFIKAAEILRNLKSVSLNLSPFTCSDETANAVEQYIGTCPPLTTLSLWSWMGKVRLETILSHHGPTLQDLQLHVREEEIMPDGQPQPLPIEKLKAIRMSCPKLSRFTFDVKRVSKYLAWNEYKEIFDEVKLFNLNYLQVYMDCGLMYMVNRVRTHNDEEDEEDDPDVDDYDEDMDGLGDDDPSPDGCGGLMDSESLETMDPSAEFDVYDHISSLHPPVSTKRIPPFVHQVWKHVFGDRITGDGVLDVKFGEWERKVAVGAFRYDGEPQKDLRVWCHAEPHPRDDKKGQSEVVLKCCQGLHLAKCSTG</sequence>
<evidence type="ECO:0000313" key="2">
    <source>
        <dbReference type="EMBL" id="KIW37557.1"/>
    </source>
</evidence>
<dbReference type="VEuPathDB" id="FungiDB:PV06_10203"/>
<feature type="region of interest" description="Disordered" evidence="1">
    <location>
        <begin position="429"/>
        <end position="468"/>
    </location>
</feature>
<proteinExistence type="predicted"/>
<protein>
    <submittedName>
        <fullName evidence="2">Uncharacterized protein</fullName>
    </submittedName>
</protein>
<keyword evidence="3" id="KW-1185">Reference proteome</keyword>
<dbReference type="AlphaFoldDB" id="A0A0D2BJI9"/>
<evidence type="ECO:0000313" key="3">
    <source>
        <dbReference type="Proteomes" id="UP000053342"/>
    </source>
</evidence>
<dbReference type="InterPro" id="IPR032675">
    <property type="entry name" value="LRR_dom_sf"/>
</dbReference>
<dbReference type="GeneID" id="27362277"/>